<dbReference type="InterPro" id="IPR036028">
    <property type="entry name" value="SH3-like_dom_sf"/>
</dbReference>
<keyword evidence="4" id="KW-0597">Phosphoprotein</keyword>
<gene>
    <name evidence="10" type="ORF">PLXY2_LOCUS13219</name>
</gene>
<dbReference type="CDD" id="cd11823">
    <property type="entry name" value="SH3_Nostrin"/>
    <property type="match status" value="1"/>
</dbReference>
<dbReference type="SUPFAM" id="SSF50044">
    <property type="entry name" value="SH3-domain"/>
    <property type="match status" value="1"/>
</dbReference>
<evidence type="ECO:0000259" key="9">
    <source>
        <dbReference type="PROSITE" id="PS50002"/>
    </source>
</evidence>
<evidence type="ECO:0000256" key="4">
    <source>
        <dbReference type="ARBA" id="ARBA00022553"/>
    </source>
</evidence>
<dbReference type="PROSITE" id="PS50002">
    <property type="entry name" value="SH3"/>
    <property type="match status" value="1"/>
</dbReference>
<evidence type="ECO:0000256" key="1">
    <source>
        <dbReference type="ARBA" id="ARBA00004496"/>
    </source>
</evidence>
<dbReference type="InterPro" id="IPR036388">
    <property type="entry name" value="WH-like_DNA-bd_sf"/>
</dbReference>
<comment type="subcellular location">
    <subcellularLocation>
        <location evidence="1">Cytoplasm</location>
    </subcellularLocation>
</comment>
<evidence type="ECO:0000256" key="2">
    <source>
        <dbReference type="ARBA" id="ARBA00022443"/>
    </source>
</evidence>
<protein>
    <submittedName>
        <fullName evidence="10">(diamondback moth) hypothetical protein</fullName>
    </submittedName>
</protein>
<keyword evidence="11" id="KW-1185">Reference proteome</keyword>
<evidence type="ECO:0000256" key="7">
    <source>
        <dbReference type="SAM" id="Coils"/>
    </source>
</evidence>
<keyword evidence="3" id="KW-0963">Cytoplasm</keyword>
<dbReference type="GO" id="GO:0043226">
    <property type="term" value="C:organelle"/>
    <property type="evidence" value="ECO:0007669"/>
    <property type="project" value="UniProtKB-ARBA"/>
</dbReference>
<name>A0A8S4G397_PLUXY</name>
<dbReference type="Pfam" id="PF25610">
    <property type="entry name" value="HR1_TOCA"/>
    <property type="match status" value="1"/>
</dbReference>
<evidence type="ECO:0000256" key="5">
    <source>
        <dbReference type="ARBA" id="ARBA00023054"/>
    </source>
</evidence>
<dbReference type="Proteomes" id="UP000653454">
    <property type="component" value="Unassembled WGS sequence"/>
</dbReference>
<dbReference type="Pfam" id="PF14604">
    <property type="entry name" value="SH3_9"/>
    <property type="match status" value="1"/>
</dbReference>
<dbReference type="InterPro" id="IPR001452">
    <property type="entry name" value="SH3_domain"/>
</dbReference>
<dbReference type="Gene3D" id="1.10.10.10">
    <property type="entry name" value="Winged helix-like DNA-binding domain superfamily/Winged helix DNA-binding domain"/>
    <property type="match status" value="1"/>
</dbReference>
<organism evidence="10 11">
    <name type="scientific">Plutella xylostella</name>
    <name type="common">Diamondback moth</name>
    <name type="synonym">Plutella maculipennis</name>
    <dbReference type="NCBI Taxonomy" id="51655"/>
    <lineage>
        <taxon>Eukaryota</taxon>
        <taxon>Metazoa</taxon>
        <taxon>Ecdysozoa</taxon>
        <taxon>Arthropoda</taxon>
        <taxon>Hexapoda</taxon>
        <taxon>Insecta</taxon>
        <taxon>Pterygota</taxon>
        <taxon>Neoptera</taxon>
        <taxon>Endopterygota</taxon>
        <taxon>Lepidoptera</taxon>
        <taxon>Glossata</taxon>
        <taxon>Ditrysia</taxon>
        <taxon>Yponomeutoidea</taxon>
        <taxon>Plutellidae</taxon>
        <taxon>Plutella</taxon>
    </lineage>
</organism>
<dbReference type="InterPro" id="IPR035656">
    <property type="entry name" value="Nostrin_SH3"/>
</dbReference>
<dbReference type="SUPFAM" id="SSF103657">
    <property type="entry name" value="BAR/IMD domain-like"/>
    <property type="match status" value="1"/>
</dbReference>
<dbReference type="EMBL" id="CAJHNJ030000091">
    <property type="protein sequence ID" value="CAG9134966.1"/>
    <property type="molecule type" value="Genomic_DNA"/>
</dbReference>
<feature type="coiled-coil region" evidence="7">
    <location>
        <begin position="431"/>
        <end position="500"/>
    </location>
</feature>
<dbReference type="AlphaFoldDB" id="A0A8S4G397"/>
<feature type="region of interest" description="Disordered" evidence="8">
    <location>
        <begin position="950"/>
        <end position="1037"/>
    </location>
</feature>
<dbReference type="FunFam" id="2.30.30.40:FF:000072">
    <property type="entry name" value="Unconventional Myosin IB"/>
    <property type="match status" value="1"/>
</dbReference>
<dbReference type="InterPro" id="IPR027267">
    <property type="entry name" value="AH/BAR_dom_sf"/>
</dbReference>
<dbReference type="Gene3D" id="2.30.30.40">
    <property type="entry name" value="SH3 Domains"/>
    <property type="match status" value="1"/>
</dbReference>
<dbReference type="PANTHER" id="PTHR23065:SF7">
    <property type="entry name" value="NOSTRIN, ISOFORM H"/>
    <property type="match status" value="1"/>
</dbReference>
<feature type="domain" description="SH3" evidence="9">
    <location>
        <begin position="1047"/>
        <end position="1106"/>
    </location>
</feature>
<dbReference type="GO" id="GO:0005737">
    <property type="term" value="C:cytoplasm"/>
    <property type="evidence" value="ECO:0007669"/>
    <property type="project" value="TreeGrafter"/>
</dbReference>
<evidence type="ECO:0000313" key="10">
    <source>
        <dbReference type="EMBL" id="CAG9134966.1"/>
    </source>
</evidence>
<evidence type="ECO:0000313" key="11">
    <source>
        <dbReference type="Proteomes" id="UP000653454"/>
    </source>
</evidence>
<dbReference type="PANTHER" id="PTHR23065">
    <property type="entry name" value="PROLINE-SERINE-THREONINE PHOSPHATASE INTERACTING PROTEIN 1"/>
    <property type="match status" value="1"/>
</dbReference>
<dbReference type="Gene3D" id="1.20.1270.60">
    <property type="entry name" value="Arfaptin homology (AH) domain/BAR domain"/>
    <property type="match status" value="1"/>
</dbReference>
<dbReference type="SMART" id="SM00326">
    <property type="entry name" value="SH3"/>
    <property type="match status" value="1"/>
</dbReference>
<keyword evidence="5 7" id="KW-0175">Coiled coil</keyword>
<keyword evidence="2 6" id="KW-0728">SH3 domain</keyword>
<dbReference type="Gene3D" id="6.10.140.470">
    <property type="match status" value="1"/>
</dbReference>
<dbReference type="Pfam" id="PF25298">
    <property type="entry name" value="Baculo_FP_2nd"/>
    <property type="match status" value="1"/>
</dbReference>
<evidence type="ECO:0000256" key="3">
    <source>
        <dbReference type="ARBA" id="ARBA00022490"/>
    </source>
</evidence>
<dbReference type="InterPro" id="IPR057251">
    <property type="entry name" value="FP_C"/>
</dbReference>
<dbReference type="GO" id="GO:0005886">
    <property type="term" value="C:plasma membrane"/>
    <property type="evidence" value="ECO:0007669"/>
    <property type="project" value="TreeGrafter"/>
</dbReference>
<evidence type="ECO:0000256" key="8">
    <source>
        <dbReference type="SAM" id="MobiDB-lite"/>
    </source>
</evidence>
<proteinExistence type="predicted"/>
<feature type="compositionally biased region" description="Low complexity" evidence="8">
    <location>
        <begin position="961"/>
        <end position="973"/>
    </location>
</feature>
<dbReference type="InterPro" id="IPR057870">
    <property type="entry name" value="HR1_TOCA"/>
</dbReference>
<evidence type="ECO:0000256" key="6">
    <source>
        <dbReference type="PROSITE-ProRule" id="PRU00192"/>
    </source>
</evidence>
<feature type="compositionally biased region" description="Low complexity" evidence="8">
    <location>
        <begin position="1021"/>
        <end position="1030"/>
    </location>
</feature>
<reference evidence="10" key="1">
    <citation type="submission" date="2020-11" db="EMBL/GenBank/DDBJ databases">
        <authorList>
            <person name="Whiteford S."/>
        </authorList>
    </citation>
    <scope>NUCLEOTIDE SEQUENCE</scope>
</reference>
<comment type="caution">
    <text evidence="10">The sequence shown here is derived from an EMBL/GenBank/DDBJ whole genome shotgun (WGS) entry which is preliminary data.</text>
</comment>
<dbReference type="GO" id="GO:0016192">
    <property type="term" value="P:vesicle-mediated transport"/>
    <property type="evidence" value="ECO:0007669"/>
    <property type="project" value="UniProtKB-ARBA"/>
</dbReference>
<sequence length="1108" mass="124618">MSSTVAPVLQKRLEGLMMCMVTNKPRGRPETKVDNEELKAIVEADPSQTTSELAAGSGVSDKTILIHLKQIGKVKKLESKAMLRSSSVGHIPHAHAHATLASARTERLACAVLDKDVAKLKVKKRKTEDAVKKTEIEYYNVCVHAERARLEWETSVVKGAGMLETLEEERLEQLKAAADCYLHLTTAVPPLLNDTTIALASPISNANATADMRAVRGVRAQPAGASEQLLPDFYCEHTTLAMNKERRKVALMKIQQLIKKDIDRERKTKQGLEKLSMAIQQTPTFGNDDSQQNVADKLYHIRSMLTYLEAIRCKITTTLNELDNRPPVKHPLSSHIQIIRDKQGLQHSILKEKMPINRSPTKSHINSATTSTGLSANLLRHCESESDISTLRSNKSAERKKSKFEGEDANDIVTMMKDMFSAFSQEQDHRFRDLQAYIKDLKEENSELVKSIEHMSYKYDEFLERITKLESGKKADELKITQLEDRLEFLERKSKSSGIEMRNVPKLPTESKDNLCSLVRTLGKTLNVELQEHEIKDVYRIKTKDSSQTIVTELCTVMKKEKFLNAIKMFNKNKPKREKLNTGHLQIQGPRKPVYLSESLTFKTQKLFYMARELQKNYNYTFCWTSHGFVYLRKEENGPLIRVLNEADLEKLPSNEGELTQQPTQKLTSTKWGASPDVLRTTGLALCYSAGEFACPVWARSAHCREVDVALNDTCRTITGCLKPTPVCMLYSLEAACSREKHRQETDPRHPLYNQEAFPAFKSVRSWPYRLKSRKSFLRSTVASHKDPSKERIDLWQAKYPMANSFIPPNETLPPGHELPWATWKSLNRLRTNMDRCGENMCRWGYRGPASNICACGASPQTMEHLMVCPGCPNTCTREDLLKANQRGIDVAVHWAAEVPPWLQTDYQNEVNKNLQPNYAALSKSVSGNEEKDRRDSVFSRASSKLRIDHLSFRRNSDTKSASAPTTPLSVTSPVPPPPLNGSTIDPQGLDVPPPESPLDWSERGAGDGLSNQHDSDFDEFSSQSDSSSDLPELKSADSADGAVVIKSIGKCRALYAYTPRLNDELNLSPGDIIDIHEKQDDGWWSGDLNGSVGIFPATYVEEITTCI</sequence>
<accession>A0A8S4G397</accession>